<accession>A0A0C2UV77</accession>
<dbReference type="Proteomes" id="UP000031971">
    <property type="component" value="Unassembled WGS sequence"/>
</dbReference>
<comment type="caution">
    <text evidence="3">The sequence shown here is derived from an EMBL/GenBank/DDBJ whole genome shotgun (WGS) entry which is preliminary data.</text>
</comment>
<reference evidence="3 4" key="1">
    <citation type="submission" date="2015-01" db="EMBL/GenBank/DDBJ databases">
        <title>Genome Sequence of Magnetospirillum magnetotacticum Strain MS-1.</title>
        <authorList>
            <person name="Marinov G.K."/>
            <person name="Smalley M.D."/>
            <person name="DeSalvo G."/>
        </authorList>
    </citation>
    <scope>NUCLEOTIDE SEQUENCE [LARGE SCALE GENOMIC DNA]</scope>
    <source>
        <strain evidence="3 4">MS-1</strain>
    </source>
</reference>
<dbReference type="Pfam" id="PF08378">
    <property type="entry name" value="NERD"/>
    <property type="match status" value="1"/>
</dbReference>
<evidence type="ECO:0000259" key="2">
    <source>
        <dbReference type="Pfam" id="PF13538"/>
    </source>
</evidence>
<keyword evidence="4" id="KW-1185">Reference proteome</keyword>
<keyword evidence="3" id="KW-0067">ATP-binding</keyword>
<evidence type="ECO:0000313" key="3">
    <source>
        <dbReference type="EMBL" id="KIL96731.1"/>
    </source>
</evidence>
<proteinExistence type="predicted"/>
<sequence length="550" mass="60282">MAYIIPSDISAAALAGAHGPELETLAGLKTALSSDYTVYHGVHWSYDYRGQIRFGEADFVVVNQAGEMVVIEQKNGRLEDTAEGLIKVYGNTRKDVQSQVRRSVENIREKMRAASGSPPPSIDYLIYCPDHRLVRLNAVGLDVSRIVSGATPADLAGRIRQILPPGSKGGATENVHAFLRDAFQVVADVHAHVKAHERSYTRLIGGIADIVDSIEMAPLRLRLRGAPGSGKTVVAHRLYERALARGRRPLMVCFNHPLAERLAASVSPGGRVTTWHGLCVNFLAERGLKPNFEDAARNRSFWPDLAELIIAEPVPDAWRFDTLIVDEGQDFEPGWIDILHLFLTDAADIVWLEDPAQELRGIGRNELPGFVGLSVRTNYRTPQSIARFVKRALGADFVAANDLPGLGVGVSTYGLEDEQAVHLSRIVPALVRQGFAPDQIVIVTLKGATTSVLSQMTRIGTHEVSHFTGAYGDDGRQVRSRGLIRFESVQRFKGQQAPAVIVVDVNPASDPNKAERHLRQLFSAFTRATIRLEILAQKDNPMTARLLGSL</sequence>
<evidence type="ECO:0000313" key="4">
    <source>
        <dbReference type="Proteomes" id="UP000031971"/>
    </source>
</evidence>
<dbReference type="AlphaFoldDB" id="A0A0C2UV77"/>
<dbReference type="SUPFAM" id="SSF52540">
    <property type="entry name" value="P-loop containing nucleoside triphosphate hydrolases"/>
    <property type="match status" value="1"/>
</dbReference>
<keyword evidence="3" id="KW-0347">Helicase</keyword>
<gene>
    <name evidence="3" type="ORF">CCC_01597</name>
</gene>
<name>A0A0C2UV77_PARME</name>
<organism evidence="3 4">
    <name type="scientific">Paramagnetospirillum magnetotacticum MS-1</name>
    <dbReference type="NCBI Taxonomy" id="272627"/>
    <lineage>
        <taxon>Bacteria</taxon>
        <taxon>Pseudomonadati</taxon>
        <taxon>Pseudomonadota</taxon>
        <taxon>Alphaproteobacteria</taxon>
        <taxon>Rhodospirillales</taxon>
        <taxon>Magnetospirillaceae</taxon>
        <taxon>Paramagnetospirillum</taxon>
    </lineage>
</organism>
<dbReference type="GO" id="GO:0004386">
    <property type="term" value="F:helicase activity"/>
    <property type="evidence" value="ECO:0007669"/>
    <property type="project" value="UniProtKB-KW"/>
</dbReference>
<dbReference type="Pfam" id="PF13245">
    <property type="entry name" value="AAA_19"/>
    <property type="match status" value="1"/>
</dbReference>
<dbReference type="InterPro" id="IPR027785">
    <property type="entry name" value="UvrD-like_helicase_C"/>
</dbReference>
<dbReference type="OrthoDB" id="7066673at2"/>
<evidence type="ECO:0000259" key="1">
    <source>
        <dbReference type="Pfam" id="PF08378"/>
    </source>
</evidence>
<dbReference type="EMBL" id="JXSL01000035">
    <property type="protein sequence ID" value="KIL96731.1"/>
    <property type="molecule type" value="Genomic_DNA"/>
</dbReference>
<keyword evidence="3" id="KW-0378">Hydrolase</keyword>
<dbReference type="InterPro" id="IPR027417">
    <property type="entry name" value="P-loop_NTPase"/>
</dbReference>
<dbReference type="STRING" id="272627.CCC_01597"/>
<dbReference type="RefSeq" id="WP_009867676.1">
    <property type="nucleotide sequence ID" value="NZ_JXSL01000035.1"/>
</dbReference>
<dbReference type="Pfam" id="PF13538">
    <property type="entry name" value="UvrD_C_2"/>
    <property type="match status" value="1"/>
</dbReference>
<feature type="domain" description="NERD" evidence="1">
    <location>
        <begin position="21"/>
        <end position="126"/>
    </location>
</feature>
<feature type="domain" description="UvrD-like helicase C-terminal" evidence="2">
    <location>
        <begin position="485"/>
        <end position="532"/>
    </location>
</feature>
<keyword evidence="3" id="KW-0547">Nucleotide-binding</keyword>
<protein>
    <submittedName>
        <fullName evidence="3">Superfamily I DNA and RNA helicase</fullName>
    </submittedName>
</protein>
<dbReference type="Gene3D" id="3.40.50.300">
    <property type="entry name" value="P-loop containing nucleotide triphosphate hydrolases"/>
    <property type="match status" value="2"/>
</dbReference>
<dbReference type="InterPro" id="IPR011528">
    <property type="entry name" value="NERD"/>
</dbReference>